<keyword evidence="1" id="KW-0732">Signal</keyword>
<evidence type="ECO:0000313" key="3">
    <source>
        <dbReference type="EMBL" id="QHW10874.1"/>
    </source>
</evidence>
<dbReference type="NCBIfam" id="NF012161">
    <property type="entry name" value="bla_class_D_main"/>
    <property type="match status" value="1"/>
</dbReference>
<dbReference type="AlphaFoldDB" id="A0A6C0NE92"/>
<dbReference type="GO" id="GO:0008658">
    <property type="term" value="F:penicillin binding"/>
    <property type="evidence" value="ECO:0007669"/>
    <property type="project" value="InterPro"/>
</dbReference>
<dbReference type="NCBIfam" id="NF040806">
    <property type="entry name" value="blaOXA-198_like"/>
    <property type="match status" value="1"/>
</dbReference>
<dbReference type="SUPFAM" id="SSF56601">
    <property type="entry name" value="beta-lactamase/transpeptidase-like"/>
    <property type="match status" value="1"/>
</dbReference>
<protein>
    <submittedName>
        <fullName evidence="3">OXA-198</fullName>
    </submittedName>
</protein>
<proteinExistence type="predicted"/>
<reference evidence="3" key="1">
    <citation type="journal article" date="2020" name="Antimicrob. Agents Chemother.">
        <title>First occurrence of the OXA-198 carbapenemase in Enterobacterales.</title>
        <authorList>
            <person name="Bonnin R.A."/>
            <person name="Jousset A.B."/>
            <person name="Gauthier L."/>
            <person name="Emeraud C."/>
            <person name="Girlich D."/>
            <person name="Sauvadet A."/>
            <person name="Cotellon G."/>
            <person name="Jove T."/>
            <person name="Dortet L."/>
            <person name="Naas T."/>
        </authorList>
    </citation>
    <scope>NUCLEOTIDE SEQUENCE</scope>
    <source>
        <strain evidence="3">175G8</strain>
        <plasmid evidence="3">pCfr-OXA-198</plasmid>
    </source>
</reference>
<geneLocation type="plasmid" evidence="3">
    <name>pCfr-OXA-198</name>
</geneLocation>
<evidence type="ECO:0000259" key="2">
    <source>
        <dbReference type="Pfam" id="PF00905"/>
    </source>
</evidence>
<dbReference type="Pfam" id="PF00905">
    <property type="entry name" value="Transpeptidase"/>
    <property type="match status" value="1"/>
</dbReference>
<evidence type="ECO:0000256" key="1">
    <source>
        <dbReference type="SAM" id="SignalP"/>
    </source>
</evidence>
<dbReference type="EMBL" id="MN699848">
    <property type="protein sequence ID" value="QHW10874.1"/>
    <property type="molecule type" value="Genomic_DNA"/>
</dbReference>
<accession>A0A6C0NE92</accession>
<dbReference type="InterPro" id="IPR001460">
    <property type="entry name" value="PCN-bd_Tpept"/>
</dbReference>
<organism evidence="3">
    <name type="scientific">Citrobacter pasteurii</name>
    <dbReference type="NCBI Taxonomy" id="1563222"/>
    <lineage>
        <taxon>Bacteria</taxon>
        <taxon>Pseudomonadati</taxon>
        <taxon>Pseudomonadota</taxon>
        <taxon>Gammaproteobacteria</taxon>
        <taxon>Enterobacterales</taxon>
        <taxon>Enterobacteriaceae</taxon>
        <taxon>Citrobacter</taxon>
    </lineage>
</organism>
<feature type="chain" id="PRO_5025370890" evidence="1">
    <location>
        <begin position="24"/>
        <end position="262"/>
    </location>
</feature>
<gene>
    <name evidence="3" type="primary">blaOXA-198</name>
</gene>
<feature type="signal peptide" evidence="1">
    <location>
        <begin position="1"/>
        <end position="23"/>
    </location>
</feature>
<keyword evidence="3" id="KW-0614">Plasmid</keyword>
<name>A0A6C0NE92_9ENTR</name>
<dbReference type="SMR" id="A0A6C0NE92"/>
<sequence>MHKHMSKLFIAFLAFLLSVPAAAEDQTLAELFAQQGIDGTIVISSLHNGKTFIHNDPRAKQRFSTASTFKILNTLISLEEKAISGKDDVLKWDGHIYDFPDWNRDQTLESAFKVSCVWCYQALARQVGAEKYRNYLRKSVYGELREPFEETTFWLDGSLQISAIEQVNFLKKVHLRTLPFSASSYETLRQIMLIEQTPAFTLRAKTGWATRVKPQVGWYVGHVETPTDVWFFATNIEVRDEKDLPLRQKLTRKALQAKGIIE</sequence>
<dbReference type="CARD" id="ARO:3001805">
    <property type="molecule name" value="OXA-198"/>
    <property type="mechanism identifier" value="ARO:0001004"/>
    <property type="mechanism name" value="antibiotic inactivation"/>
</dbReference>
<feature type="domain" description="Penicillin-binding protein transpeptidase" evidence="2">
    <location>
        <begin position="58"/>
        <end position="255"/>
    </location>
</feature>
<dbReference type="InterPro" id="IPR012338">
    <property type="entry name" value="Beta-lactam/transpept-like"/>
</dbReference>
<dbReference type="Gene3D" id="3.40.710.10">
    <property type="entry name" value="DD-peptidase/beta-lactamase superfamily"/>
    <property type="match status" value="1"/>
</dbReference>